<dbReference type="EMBL" id="PQXH01000081">
    <property type="protein sequence ID" value="TGO12872.1"/>
    <property type="molecule type" value="Genomic_DNA"/>
</dbReference>
<dbReference type="InterPro" id="IPR054471">
    <property type="entry name" value="GPIID_WHD"/>
</dbReference>
<accession>A0A4Z1EQ27</accession>
<feature type="domain" description="GPI inositol-deacylase winged helix" evidence="3">
    <location>
        <begin position="577"/>
        <end position="660"/>
    </location>
</feature>
<evidence type="ECO:0000313" key="6">
    <source>
        <dbReference type="EMBL" id="TGO12872.1"/>
    </source>
</evidence>
<organism evidence="6 7">
    <name type="scientific">Botrytis tulipae</name>
    <dbReference type="NCBI Taxonomy" id="87230"/>
    <lineage>
        <taxon>Eukaryota</taxon>
        <taxon>Fungi</taxon>
        <taxon>Dikarya</taxon>
        <taxon>Ascomycota</taxon>
        <taxon>Pezizomycotina</taxon>
        <taxon>Leotiomycetes</taxon>
        <taxon>Helotiales</taxon>
        <taxon>Sclerotiniaceae</taxon>
        <taxon>Botrytis</taxon>
    </lineage>
</organism>
<dbReference type="SUPFAM" id="SSF52540">
    <property type="entry name" value="P-loop containing nucleoside triphosphate hydrolases"/>
    <property type="match status" value="1"/>
</dbReference>
<dbReference type="SUPFAM" id="SSF48452">
    <property type="entry name" value="TPR-like"/>
    <property type="match status" value="2"/>
</dbReference>
<sequence length="1103" mass="125854">MPPFRKSQAENVETSSRVPSYRSADYPNPQWQEDLKISTPSFGTSSLTAGMETTSSSMIVAQPPINIDDVWREVRALERHRFASSRYRKVGKTIEPVIDFLTRFSPIVDMMVQGTSSASLVWGSLKAVLMVAQTSATYFYYIDNAMLKLSDILSISSQYEKMFATEVRVRTALSDLYDDIYLFLEKIRKSVSVSSLKIFFKNMRKSFDAEFKDNLEHIERYTRVFNDEITLAHRARMDVSTKKIQELVGTIALDNVDLANRVDGRDTYHTRDVILKWLTQVDSREDYYRALERRSPGTGVWLQDDPRFRSWRRCTETLTDRSILWIHGRPGSGKTVLSTTAIEHLQLKFEKSLERSENEIASVAYFYCDSGDARKRSTLEILGSVLAQLIVPLHEFPSEVNEAYERARKYGRQHLSTADDIISVIKYVVKDSSSCYIVIDGVDECSDPGDLTKTFADIAICSHNVHLALFSRNLPTIAFGLQKVPYATIELEPSLVQPDIDNFLIKSLDNLPGKGTGAQDQAFSKLSNASGGMFLYASLGIQSLAEAIDSQSVLDAIERIPEGLNGFYGQILERLGSQSIRRRDLARRILLWVCCTTRPLSWKELQCALSWDETKEVFIEDQRPFKDAVLDLCAPLIEYRAEKDTFHAVHASVREFLWKSHGFDSMSAKATQFLMTEPHAHQTIAEVLLASLSLPDVVHNTKVDDLQYPLARYSTESWCHHLSSASFGENLCQKYDTFADSSLARSTWILRFLLSNRQSFPLQRIAKYQKQVNDWKNRKESSTTTFAAEDLADIQRALIELDQLDLGQVESISNFERDLIVRDLARAFTMAGKVDHAIDMFEKALAHGPPGDPSPESVRTTWLLNSLGIMYDQKNLTDLALRTQLKALAIQEKYLPPDHLDLALTLNELGRETRHLERYPESEQYHLRALNILRQSLPETDLQIIWTLNTLARCYRFQGRYPEALALHQLALNGQITLMGEDHPHPIRTRSDIAKVLKAQGKFEEALEIMEDMYERRVRVLGNDNPDTLWTMNDIGMVWEEMGMHSGDLKCREKAIEWHERAWKVQSRVLGDEHKHTVWSRGVLERLKGMERMGDAVAVCRSS</sequence>
<gene>
    <name evidence="6" type="ORF">BTUL_0081g00510</name>
</gene>
<evidence type="ECO:0000259" key="3">
    <source>
        <dbReference type="Pfam" id="PF22939"/>
    </source>
</evidence>
<dbReference type="Pfam" id="PF24809">
    <property type="entry name" value="DUF7708"/>
    <property type="match status" value="1"/>
</dbReference>
<dbReference type="InterPro" id="IPR019734">
    <property type="entry name" value="TPR_rpt"/>
</dbReference>
<dbReference type="Pfam" id="PF13424">
    <property type="entry name" value="TPR_12"/>
    <property type="match status" value="2"/>
</dbReference>
<feature type="region of interest" description="Disordered" evidence="2">
    <location>
        <begin position="1"/>
        <end position="34"/>
    </location>
</feature>
<evidence type="ECO:0000259" key="5">
    <source>
        <dbReference type="Pfam" id="PF24883"/>
    </source>
</evidence>
<dbReference type="AlphaFoldDB" id="A0A4Z1EQ27"/>
<dbReference type="SMART" id="SM00028">
    <property type="entry name" value="TPR"/>
    <property type="match status" value="4"/>
</dbReference>
<keyword evidence="7" id="KW-1185">Reference proteome</keyword>
<feature type="domain" description="Nephrocystin 3-like N-terminal" evidence="5">
    <location>
        <begin position="297"/>
        <end position="472"/>
    </location>
</feature>
<dbReference type="Pfam" id="PF22939">
    <property type="entry name" value="WHD_GPIID"/>
    <property type="match status" value="1"/>
</dbReference>
<proteinExistence type="predicted"/>
<protein>
    <recommendedName>
        <fullName evidence="8">NACHT domain-containing protein</fullName>
    </recommendedName>
</protein>
<dbReference type="InterPro" id="IPR056884">
    <property type="entry name" value="NPHP3-like_N"/>
</dbReference>
<evidence type="ECO:0000256" key="2">
    <source>
        <dbReference type="SAM" id="MobiDB-lite"/>
    </source>
</evidence>
<dbReference type="Proteomes" id="UP000297777">
    <property type="component" value="Unassembled WGS sequence"/>
</dbReference>
<dbReference type="PANTHER" id="PTHR10039:SF14">
    <property type="entry name" value="NACHT DOMAIN-CONTAINING PROTEIN"/>
    <property type="match status" value="1"/>
</dbReference>
<evidence type="ECO:0000313" key="7">
    <source>
        <dbReference type="Proteomes" id="UP000297777"/>
    </source>
</evidence>
<dbReference type="InterPro" id="IPR027417">
    <property type="entry name" value="P-loop_NTPase"/>
</dbReference>
<feature type="compositionally biased region" description="Polar residues" evidence="2">
    <location>
        <begin position="9"/>
        <end position="18"/>
    </location>
</feature>
<dbReference type="Gene3D" id="3.40.50.300">
    <property type="entry name" value="P-loop containing nucleotide triphosphate hydrolases"/>
    <property type="match status" value="1"/>
</dbReference>
<reference evidence="6 7" key="1">
    <citation type="submission" date="2017-12" db="EMBL/GenBank/DDBJ databases">
        <title>Comparative genomics of Botrytis spp.</title>
        <authorList>
            <person name="Valero-Jimenez C.A."/>
            <person name="Tapia P."/>
            <person name="Veloso J."/>
            <person name="Silva-Moreno E."/>
            <person name="Staats M."/>
            <person name="Valdes J.H."/>
            <person name="Van Kan J.A.L."/>
        </authorList>
    </citation>
    <scope>NUCLEOTIDE SEQUENCE [LARGE SCALE GENOMIC DNA]</scope>
    <source>
        <strain evidence="6 7">Bt9001</strain>
    </source>
</reference>
<dbReference type="Pfam" id="PF24883">
    <property type="entry name" value="NPHP3_N"/>
    <property type="match status" value="1"/>
</dbReference>
<name>A0A4Z1EQ27_9HELO</name>
<keyword evidence="1" id="KW-0677">Repeat</keyword>
<evidence type="ECO:0000259" key="4">
    <source>
        <dbReference type="Pfam" id="PF24809"/>
    </source>
</evidence>
<dbReference type="OrthoDB" id="21416at2759"/>
<comment type="caution">
    <text evidence="6">The sequence shown here is derived from an EMBL/GenBank/DDBJ whole genome shotgun (WGS) entry which is preliminary data.</text>
</comment>
<evidence type="ECO:0008006" key="8">
    <source>
        <dbReference type="Google" id="ProtNLM"/>
    </source>
</evidence>
<dbReference type="Gene3D" id="1.25.40.10">
    <property type="entry name" value="Tetratricopeptide repeat domain"/>
    <property type="match status" value="2"/>
</dbReference>
<evidence type="ECO:0000256" key="1">
    <source>
        <dbReference type="ARBA" id="ARBA00022737"/>
    </source>
</evidence>
<dbReference type="InterPro" id="IPR056125">
    <property type="entry name" value="DUF7708"/>
</dbReference>
<dbReference type="PANTHER" id="PTHR10039">
    <property type="entry name" value="AMELOGENIN"/>
    <property type="match status" value="1"/>
</dbReference>
<feature type="domain" description="DUF7708" evidence="4">
    <location>
        <begin position="97"/>
        <end position="236"/>
    </location>
</feature>
<dbReference type="InterPro" id="IPR011990">
    <property type="entry name" value="TPR-like_helical_dom_sf"/>
</dbReference>